<reference evidence="2 3" key="1">
    <citation type="journal article" date="2024" name="J Genomics">
        <title>Draft genome sequencing and assembly of Favolaschia claudopus CIRM-BRFM 2984 isolated from oak limbs.</title>
        <authorList>
            <person name="Navarro D."/>
            <person name="Drula E."/>
            <person name="Chaduli D."/>
            <person name="Cazenave R."/>
            <person name="Ahrendt S."/>
            <person name="Wang J."/>
            <person name="Lipzen A."/>
            <person name="Daum C."/>
            <person name="Barry K."/>
            <person name="Grigoriev I.V."/>
            <person name="Favel A."/>
            <person name="Rosso M.N."/>
            <person name="Martin F."/>
        </authorList>
    </citation>
    <scope>NUCLEOTIDE SEQUENCE [LARGE SCALE GENOMIC DNA]</scope>
    <source>
        <strain evidence="2 3">CIRM-BRFM 2984</strain>
    </source>
</reference>
<gene>
    <name evidence="2" type="ORF">R3P38DRAFT_2807465</name>
</gene>
<name>A0AAV9ZI69_9AGAR</name>
<feature type="compositionally biased region" description="Basic residues" evidence="1">
    <location>
        <begin position="45"/>
        <end position="56"/>
    </location>
</feature>
<evidence type="ECO:0000256" key="1">
    <source>
        <dbReference type="SAM" id="MobiDB-lite"/>
    </source>
</evidence>
<sequence>MTRTWTSPYAIKVQRKMLSKELQAMGIPSAQVFIAMANSQTTMTKKSRRGQKRHSFGHSGERDVFESQDEAYECFYNDESLSCDSDIQTTCDAPMYAERERQTITANQVFSEESSRVGPRPVLEHHQELKWTIVSHADLEIAGDNVDMQEWVEL</sequence>
<dbReference type="EMBL" id="JAWWNJ010000145">
    <property type="protein sequence ID" value="KAK6983874.1"/>
    <property type="molecule type" value="Genomic_DNA"/>
</dbReference>
<comment type="caution">
    <text evidence="2">The sequence shown here is derived from an EMBL/GenBank/DDBJ whole genome shotgun (WGS) entry which is preliminary data.</text>
</comment>
<evidence type="ECO:0000313" key="2">
    <source>
        <dbReference type="EMBL" id="KAK6983874.1"/>
    </source>
</evidence>
<protein>
    <submittedName>
        <fullName evidence="2">Uncharacterized protein</fullName>
    </submittedName>
</protein>
<keyword evidence="3" id="KW-1185">Reference proteome</keyword>
<evidence type="ECO:0000313" key="3">
    <source>
        <dbReference type="Proteomes" id="UP001362999"/>
    </source>
</evidence>
<proteinExistence type="predicted"/>
<dbReference type="Proteomes" id="UP001362999">
    <property type="component" value="Unassembled WGS sequence"/>
</dbReference>
<organism evidence="2 3">
    <name type="scientific">Favolaschia claudopus</name>
    <dbReference type="NCBI Taxonomy" id="2862362"/>
    <lineage>
        <taxon>Eukaryota</taxon>
        <taxon>Fungi</taxon>
        <taxon>Dikarya</taxon>
        <taxon>Basidiomycota</taxon>
        <taxon>Agaricomycotina</taxon>
        <taxon>Agaricomycetes</taxon>
        <taxon>Agaricomycetidae</taxon>
        <taxon>Agaricales</taxon>
        <taxon>Marasmiineae</taxon>
        <taxon>Mycenaceae</taxon>
        <taxon>Favolaschia</taxon>
    </lineage>
</organism>
<feature type="region of interest" description="Disordered" evidence="1">
    <location>
        <begin position="43"/>
        <end position="62"/>
    </location>
</feature>
<dbReference type="AlphaFoldDB" id="A0AAV9ZI69"/>
<accession>A0AAV9ZI69</accession>